<protein>
    <submittedName>
        <fullName evidence="3">Amidohydrolase</fullName>
    </submittedName>
</protein>
<keyword evidence="4" id="KW-1185">Reference proteome</keyword>
<evidence type="ECO:0000313" key="4">
    <source>
        <dbReference type="Proteomes" id="UP000266385"/>
    </source>
</evidence>
<dbReference type="EMBL" id="QWFX01000014">
    <property type="protein sequence ID" value="RIJ27166.1"/>
    <property type="molecule type" value="Genomic_DNA"/>
</dbReference>
<dbReference type="SUPFAM" id="SSF69304">
    <property type="entry name" value="Tricorn protease N-terminal domain"/>
    <property type="match status" value="1"/>
</dbReference>
<name>A0A399R6C5_9PROT</name>
<accession>A0A399R6C5</accession>
<dbReference type="GO" id="GO:0016810">
    <property type="term" value="F:hydrolase activity, acting on carbon-nitrogen (but not peptide) bonds"/>
    <property type="evidence" value="ECO:0007669"/>
    <property type="project" value="InterPro"/>
</dbReference>
<dbReference type="Pfam" id="PF01979">
    <property type="entry name" value="Amidohydro_1"/>
    <property type="match status" value="1"/>
</dbReference>
<feature type="domain" description="Amidohydrolase-related" evidence="2">
    <location>
        <begin position="1021"/>
        <end position="1084"/>
    </location>
</feature>
<evidence type="ECO:0000259" key="2">
    <source>
        <dbReference type="Pfam" id="PF01979"/>
    </source>
</evidence>
<dbReference type="InterPro" id="IPR011059">
    <property type="entry name" value="Metal-dep_hydrolase_composite"/>
</dbReference>
<dbReference type="Gene3D" id="3.20.20.140">
    <property type="entry name" value="Metal-dependent hydrolases"/>
    <property type="match status" value="2"/>
</dbReference>
<dbReference type="PANTHER" id="PTHR43135">
    <property type="entry name" value="ALPHA-D-RIBOSE 1-METHYLPHOSPHONATE 5-TRIPHOSPHATE DIPHOSPHATASE"/>
    <property type="match status" value="1"/>
</dbReference>
<dbReference type="InterPro" id="IPR051781">
    <property type="entry name" value="Metallo-dep_Hydrolase"/>
</dbReference>
<dbReference type="RefSeq" id="WP_119377279.1">
    <property type="nucleotide sequence ID" value="NZ_QWFX01000014.1"/>
</dbReference>
<evidence type="ECO:0000256" key="1">
    <source>
        <dbReference type="SAM" id="MobiDB-lite"/>
    </source>
</evidence>
<dbReference type="OrthoDB" id="9758793at2"/>
<evidence type="ECO:0000313" key="3">
    <source>
        <dbReference type="EMBL" id="RIJ27166.1"/>
    </source>
</evidence>
<dbReference type="Pfam" id="PF07676">
    <property type="entry name" value="PD40"/>
    <property type="match status" value="3"/>
</dbReference>
<dbReference type="SUPFAM" id="SSF51338">
    <property type="entry name" value="Composite domain of metallo-dependent hydrolases"/>
    <property type="match status" value="1"/>
</dbReference>
<keyword evidence="3" id="KW-0378">Hydrolase</keyword>
<dbReference type="InterPro" id="IPR011042">
    <property type="entry name" value="6-blade_b-propeller_TolB-like"/>
</dbReference>
<gene>
    <name evidence="3" type="ORF">D1223_15175</name>
</gene>
<comment type="caution">
    <text evidence="3">The sequence shown here is derived from an EMBL/GenBank/DDBJ whole genome shotgun (WGS) entry which is preliminary data.</text>
</comment>
<feature type="region of interest" description="Disordered" evidence="1">
    <location>
        <begin position="33"/>
        <end position="67"/>
    </location>
</feature>
<proteinExistence type="predicted"/>
<organism evidence="3 4">
    <name type="scientific">Henriciella mobilis</name>
    <dbReference type="NCBI Taxonomy" id="2305467"/>
    <lineage>
        <taxon>Bacteria</taxon>
        <taxon>Pseudomonadati</taxon>
        <taxon>Pseudomonadota</taxon>
        <taxon>Alphaproteobacteria</taxon>
        <taxon>Hyphomonadales</taxon>
        <taxon>Hyphomonadaceae</taxon>
        <taxon>Henriciella</taxon>
    </lineage>
</organism>
<dbReference type="SUPFAM" id="SSF51556">
    <property type="entry name" value="Metallo-dependent hydrolases"/>
    <property type="match status" value="1"/>
</dbReference>
<dbReference type="SUPFAM" id="SSF82171">
    <property type="entry name" value="DPP6 N-terminal domain-like"/>
    <property type="match status" value="1"/>
</dbReference>
<dbReference type="Gene3D" id="2.120.10.30">
    <property type="entry name" value="TolB, C-terminal domain"/>
    <property type="match status" value="3"/>
</dbReference>
<dbReference type="InterPro" id="IPR032466">
    <property type="entry name" value="Metal_Hydrolase"/>
</dbReference>
<dbReference type="InterPro" id="IPR006680">
    <property type="entry name" value="Amidohydro-rel"/>
</dbReference>
<sequence>MTHQTPDRSSRLSTRLICTLGAMLLSVAPGCIRQDGTQPATVQPERAETPGISGKPATPAARPGQTLPLEASRTVSFTIGEGTHLSLDVSPDGDSIVFDMLGDIYRLPISGGEADALTRGLALDTQPVFSPDGGSIAFLSDRSGAENLWIMDRDGANVRQISFHDDNPVWISPEWGPDGNTITVSRFWSDRNAYELWQFDTAPGAMGRVLRSTGPDTEEGEPVSSLGAQFAPDGRTLYLASLSEETAAFDEFSAWKVISLDTDTGDETVLAGSKDHPAFRPRLSPNARQLAYAERHGNTTRLQRLDLASGETETIGMLDPDSLQASLWHDGVPRFDFTPDGSALIANTGGQITRFPLSGEGPSDIAFTAEVDQPLGPLVRSQIPLESGPVRARLLMSPSLSPDGDAIAFSALGNVYTAPLMGEGAPKRLTEAMESTYHPAWSADGTRLAFVSWSRADGGQVWTSRPDGTALQQVTAEAAFYTHPVFTPDGTAIIAVRSSADDRRETYMEYGQLREAELVLIPLDGSGPRILASGRLGGRPHFSGEPGRVLFNSGKGVGAVSLETGERTVVTQAEGANWYFAEGAAAADDLRVSPDGQWALAQIAQQLHLYRLPRTPGETVNLSAPATEHVRITDIGADYFGWSCNGDCLFWTVGPTLYRLPLGDVDFDAPRSDRPVPVERGYDDVRDIAITVPRERPGQQVLLTGATVFPMDDRSDPARRIEGAEILLKDGRIAAIGPAGTVSADEGVARIDLSGKYVIPGLIDAHYHVADIRRDVLQFDAWGLKTNLAYGITTLFDPSSLTIDMFTYEDLVASGAVIGSRLYSTGPAIFDYHDFRSLAEVEAVLTRYRDHYRTRNLKQYRVGNRRVRQWFADAANRLGMTPTTEGALSFKLGLSQILDGYSGNEHALPPPVLHRDVTELFAQSGTSSTLTLMITHGGTPADTSFIARRQPLEDTKYARFAPEWFIEREFAGVEAPDENAFLYKTVAASAHRIFEAGGLVGVGAHGDLPALGTIWEIEAYVEGGWAPAEALWAATMGSAGTIARDDSLGSLEAGKVADLVVLEGDPTADIRAIENVRFVMKHGHLYDGETLDEHALTRIP</sequence>
<dbReference type="Gene3D" id="2.30.40.10">
    <property type="entry name" value="Urease, subunit C, domain 1"/>
    <property type="match status" value="2"/>
</dbReference>
<dbReference type="InterPro" id="IPR011659">
    <property type="entry name" value="WD40"/>
</dbReference>
<reference evidence="3 4" key="1">
    <citation type="submission" date="2018-08" db="EMBL/GenBank/DDBJ databases">
        <title>Henriciella mobilis sp. nov., isolated from seawater.</title>
        <authorList>
            <person name="Cheng H."/>
            <person name="Wu Y.-H."/>
            <person name="Xu X.-W."/>
            <person name="Guo L.-L."/>
        </authorList>
    </citation>
    <scope>NUCLEOTIDE SEQUENCE [LARGE SCALE GENOMIC DNA]</scope>
    <source>
        <strain evidence="3 4">JN25</strain>
    </source>
</reference>
<dbReference type="PANTHER" id="PTHR43135:SF3">
    <property type="entry name" value="ALPHA-D-RIBOSE 1-METHYLPHOSPHONATE 5-TRIPHOSPHATE DIPHOSPHATASE"/>
    <property type="match status" value="1"/>
</dbReference>
<dbReference type="Proteomes" id="UP000266385">
    <property type="component" value="Unassembled WGS sequence"/>
</dbReference>
<dbReference type="AlphaFoldDB" id="A0A399R6C5"/>